<name>A0ABP6M2W6_9ACTN</name>
<comment type="caution">
    <text evidence="1">The sequence shown here is derived from an EMBL/GenBank/DDBJ whole genome shotgun (WGS) entry which is preliminary data.</text>
</comment>
<protein>
    <recommendedName>
        <fullName evidence="3">HTH cro/C1-type domain-containing protein</fullName>
    </recommendedName>
</protein>
<keyword evidence="2" id="KW-1185">Reference proteome</keyword>
<accession>A0ABP6M2W6</accession>
<dbReference type="InterPro" id="IPR010982">
    <property type="entry name" value="Lambda_DNA-bd_dom_sf"/>
</dbReference>
<organism evidence="1 2">
    <name type="scientific">Streptomyces glomeratus</name>
    <dbReference type="NCBI Taxonomy" id="284452"/>
    <lineage>
        <taxon>Bacteria</taxon>
        <taxon>Bacillati</taxon>
        <taxon>Actinomycetota</taxon>
        <taxon>Actinomycetes</taxon>
        <taxon>Kitasatosporales</taxon>
        <taxon>Streptomycetaceae</taxon>
        <taxon>Streptomyces</taxon>
    </lineage>
</organism>
<dbReference type="EMBL" id="BAAAUF010000062">
    <property type="protein sequence ID" value="GAA3068006.1"/>
    <property type="molecule type" value="Genomic_DNA"/>
</dbReference>
<proteinExistence type="predicted"/>
<dbReference type="SUPFAM" id="SSF47413">
    <property type="entry name" value="lambda repressor-like DNA-binding domains"/>
    <property type="match status" value="1"/>
</dbReference>
<evidence type="ECO:0008006" key="3">
    <source>
        <dbReference type="Google" id="ProtNLM"/>
    </source>
</evidence>
<evidence type="ECO:0000313" key="1">
    <source>
        <dbReference type="EMBL" id="GAA3068006.1"/>
    </source>
</evidence>
<gene>
    <name evidence="1" type="ORF">GCM10010448_59170</name>
</gene>
<evidence type="ECO:0000313" key="2">
    <source>
        <dbReference type="Proteomes" id="UP001501532"/>
    </source>
</evidence>
<reference evidence="2" key="1">
    <citation type="journal article" date="2019" name="Int. J. Syst. Evol. Microbiol.">
        <title>The Global Catalogue of Microorganisms (GCM) 10K type strain sequencing project: providing services to taxonomists for standard genome sequencing and annotation.</title>
        <authorList>
            <consortium name="The Broad Institute Genomics Platform"/>
            <consortium name="The Broad Institute Genome Sequencing Center for Infectious Disease"/>
            <person name="Wu L."/>
            <person name="Ma J."/>
        </authorList>
    </citation>
    <scope>NUCLEOTIDE SEQUENCE [LARGE SCALE GENOMIC DNA]</scope>
    <source>
        <strain evidence="2">JCM 9091</strain>
    </source>
</reference>
<dbReference type="Gene3D" id="1.10.260.40">
    <property type="entry name" value="lambda repressor-like DNA-binding domains"/>
    <property type="match status" value="1"/>
</dbReference>
<sequence length="228" mass="24616">MPDPRQIHTRDELIQQLAELFHSGGWSIQRLAATAGLGRATVQGVINGATDLPRSGTLKAFVEACGQKPEPWLEARARLLAAARQARSGSATSQVRDRQAREFWPQFTERDLTVVVGLHQLTGWEPSGFIGVGDAFALSELQQHFIRIGAPSPLITYSDRLDSPSRRNPLILIGGPDGNGITNEVMQRLVGHRPVRNIPARHGQSARPGAFGQCAPARIAESASALPG</sequence>
<dbReference type="Proteomes" id="UP001501532">
    <property type="component" value="Unassembled WGS sequence"/>
</dbReference>